<protein>
    <submittedName>
        <fullName evidence="1">Uncharacterized protein</fullName>
    </submittedName>
</protein>
<proteinExistence type="predicted"/>
<dbReference type="KEGG" id="vg:22276487"/>
<dbReference type="GeneID" id="22276487"/>
<accession>A0A075BET0</accession>
<dbReference type="Pfam" id="PF23828">
    <property type="entry name" value="DUF7198"/>
    <property type="match status" value="1"/>
</dbReference>
<evidence type="ECO:0000313" key="1">
    <source>
        <dbReference type="EMBL" id="AFX93341.1"/>
    </source>
</evidence>
<organism evidence="1 2">
    <name type="scientific">Staphylococcus phage Team1</name>
    <dbReference type="NCBI Taxonomy" id="1262512"/>
    <lineage>
        <taxon>Viruses</taxon>
        <taxon>Duplodnaviria</taxon>
        <taxon>Heunggongvirae</taxon>
        <taxon>Uroviricota</taxon>
        <taxon>Caudoviricetes</taxon>
        <taxon>Herelleviridae</taxon>
        <taxon>Twortvirinae</taxon>
        <taxon>Kayvirus</taxon>
        <taxon>Kayvirus G1</taxon>
    </lineage>
</organism>
<reference evidence="1 2" key="1">
    <citation type="journal article" date="2014" name="PLoS ONE">
        <title>Improving the Safety of Staphylococcus aureus Polyvalent Phages by Their Production on a Staphylococcus xylosus Strain.</title>
        <authorList>
            <person name="El Haddad L."/>
            <person name="Ben Abdallah N."/>
            <person name="Plante P.L."/>
            <person name="Dumaresq J."/>
            <person name="Katsarava R."/>
            <person name="Labrie S."/>
            <person name="Corbeil J."/>
            <person name="St-Gelais D."/>
            <person name="Moineau S."/>
        </authorList>
    </citation>
    <scope>NUCLEOTIDE SEQUENCE [LARGE SCALE GENOMIC DNA]</scope>
</reference>
<name>A0A075BET0_9CAUD</name>
<evidence type="ECO:0000313" key="2">
    <source>
        <dbReference type="Proteomes" id="UP000028568"/>
    </source>
</evidence>
<dbReference type="RefSeq" id="YP_009098224.1">
    <property type="nucleotide sequence ID" value="NC_025417.1"/>
</dbReference>
<dbReference type="InterPro" id="IPR055622">
    <property type="entry name" value="DUF7198"/>
</dbReference>
<dbReference type="Proteomes" id="UP000028568">
    <property type="component" value="Segment"/>
</dbReference>
<dbReference type="EMBL" id="KC012913">
    <property type="protein sequence ID" value="AFX93341.1"/>
    <property type="molecule type" value="Genomic_DNA"/>
</dbReference>
<sequence length="159" mass="18524">MTLEENKLTLEESITPLSKEEKEDSIKEFSSLLCEMVNRLYKSYNVFRQDPMDETQRLDGSLMVFQSRLNDPLTGDLHDKMYKLAFSKRIDIFEANKQFRKDVEAGKAIELGDVAIIDTALSNILSGNEFQGSISFMLRKDFEEKERIRKEEEEKLNNL</sequence>